<dbReference type="Pfam" id="PF18381">
    <property type="entry name" value="YcaO_C"/>
    <property type="match status" value="1"/>
</dbReference>
<dbReference type="NCBIfam" id="TIGR03549">
    <property type="entry name" value="OsmC domain/YcaO domain-containing protein"/>
    <property type="match status" value="1"/>
</dbReference>
<dbReference type="InterPro" id="IPR041080">
    <property type="entry name" value="YcaO_C"/>
</dbReference>
<proteinExistence type="predicted"/>
<evidence type="ECO:0000313" key="3">
    <source>
        <dbReference type="Proteomes" id="UP001475781"/>
    </source>
</evidence>
<dbReference type="InterPro" id="IPR003718">
    <property type="entry name" value="OsmC/Ohr_fam"/>
</dbReference>
<protein>
    <submittedName>
        <fullName evidence="2">OsmC domain/YcaO domain-containing protein</fullName>
    </submittedName>
</protein>
<dbReference type="PANTHER" id="PTHR37809:SF1">
    <property type="entry name" value="RIBOSOMAL PROTEIN S12 METHYLTHIOTRANSFERASE ACCESSORY FACTOR YCAO"/>
    <property type="match status" value="1"/>
</dbReference>
<dbReference type="InterPro" id="IPR019938">
    <property type="entry name" value="YcaO_dom_prot"/>
</dbReference>
<dbReference type="NCBIfam" id="NF040716">
    <property type="entry name" value="YcaO_for_S12"/>
    <property type="match status" value="1"/>
</dbReference>
<dbReference type="Pfam" id="PF02566">
    <property type="entry name" value="OsmC"/>
    <property type="match status" value="1"/>
</dbReference>
<gene>
    <name evidence="2" type="ORF">NLK58_01015</name>
</gene>
<sequence>MEINVNFLENLRLEARFDDFTVVTDQPIRYKGDGSAPSPFDYFLASSALCAAYFVRVYCLARDIPTENIRLSQNNIVDPENRYNQIFKISVELPEDISEKDRQGILRSIDRCTVKKVVQTGPTFEIETVENLDADAQALLMTQPEGGSQTFIEGKDLPLEQTIANMTGILKDLGMKIEIASWRNIVPHVWSLHIRDAASPMCFTNGKGATKESALCSALGEFIERLSCNFFYNDQFFGEAIASSEFVHYPNEKWFKPGPDDELPEGILDDHCLAIYNPDGELCGSNLIDTNSGKAERGIVSLPFVRQSDGEVVYFPSNLIENLFLSNGMSAGNTLNEAEVQCLSEIFERAVKKQIIEEEIALPDVPREVLEKYPDILEGIEALEAQGFPTLVKDASLGGQFPVMCVTLMNPGTGGVFASFGAHPSFEVALERSLTELLQGRSFEGLNDVPAPTFNSLAVTEPNNFVEHFIDSTGVVSWRFFSAKADYDFVEWDFSGTNVEEAACLFGILRELGKEVYVAIYEELGAPVCRILVPGYSEVYPVEDLIMDNTNMALDYREDILNLHRLNNEQLADLVERLEASQLDNYMTIITLIGVEFDENTVWGQLTILELKILICLALQWHEEALEFVDMFLQFNDNTVERGLFYRAMYAVLEVTLDDDMGLGDYLTNFTRMFGEKTMEAVVGSVDGTVRFHGLEPTNMKLEGLEKHQRLIESYRKLHTARAVKAGLR</sequence>
<dbReference type="PROSITE" id="PS51664">
    <property type="entry name" value="YCAO"/>
    <property type="match status" value="1"/>
</dbReference>
<dbReference type="InterPro" id="IPR036102">
    <property type="entry name" value="OsmC/Ohrsf"/>
</dbReference>
<dbReference type="NCBIfam" id="TIGR00702">
    <property type="entry name" value="YcaO-type kinase domain"/>
    <property type="match status" value="1"/>
</dbReference>
<reference evidence="2 3" key="1">
    <citation type="submission" date="2022-07" db="EMBL/GenBank/DDBJ databases">
        <title>A copper resistant bacterium isolated from sediment samples of deep sea hydrothermal areas.</title>
        <authorList>
            <person name="Zeng X."/>
        </authorList>
    </citation>
    <scope>NUCLEOTIDE SEQUENCE [LARGE SCALE GENOMIC DNA]</scope>
    <source>
        <strain evidence="3">CuT 6</strain>
    </source>
</reference>
<dbReference type="PANTHER" id="PTHR37809">
    <property type="entry name" value="RIBOSOMAL PROTEIN S12 METHYLTHIOTRANSFERASE ACCESSORY FACTOR YCAO"/>
    <property type="match status" value="1"/>
</dbReference>
<evidence type="ECO:0000259" key="1">
    <source>
        <dbReference type="PROSITE" id="PS51664"/>
    </source>
</evidence>
<dbReference type="Gene3D" id="3.30.300.20">
    <property type="match status" value="1"/>
</dbReference>
<dbReference type="SUPFAM" id="SSF82784">
    <property type="entry name" value="OsmC-like"/>
    <property type="match status" value="1"/>
</dbReference>
<dbReference type="RefSeq" id="WP_341581821.1">
    <property type="nucleotide sequence ID" value="NZ_CP101118.1"/>
</dbReference>
<feature type="domain" description="YcaO" evidence="1">
    <location>
        <begin position="206"/>
        <end position="572"/>
    </location>
</feature>
<dbReference type="Pfam" id="PF02624">
    <property type="entry name" value="YcaO"/>
    <property type="match status" value="1"/>
</dbReference>
<dbReference type="Gene3D" id="3.30.1330.230">
    <property type="match status" value="1"/>
</dbReference>
<accession>A0ABZ2W269</accession>
<dbReference type="Proteomes" id="UP001475781">
    <property type="component" value="Chromosome"/>
</dbReference>
<keyword evidence="3" id="KW-1185">Reference proteome</keyword>
<dbReference type="InterPro" id="IPR003776">
    <property type="entry name" value="YcaO-like_dom"/>
</dbReference>
<name>A0ABZ2W269_9GAMM</name>
<organism evidence="2 3">
    <name type="scientific">Marinobacter metalliresistant</name>
    <dbReference type="NCBI Taxonomy" id="2961995"/>
    <lineage>
        <taxon>Bacteria</taxon>
        <taxon>Pseudomonadati</taxon>
        <taxon>Pseudomonadota</taxon>
        <taxon>Gammaproteobacteria</taxon>
        <taxon>Pseudomonadales</taxon>
        <taxon>Marinobacteraceae</taxon>
        <taxon>Marinobacter</taxon>
    </lineage>
</organism>
<dbReference type="InterPro" id="IPR015946">
    <property type="entry name" value="KH_dom-like_a/b"/>
</dbReference>
<dbReference type="EMBL" id="CP101118">
    <property type="protein sequence ID" value="WZF88834.1"/>
    <property type="molecule type" value="Genomic_DNA"/>
</dbReference>
<evidence type="ECO:0000313" key="2">
    <source>
        <dbReference type="EMBL" id="WZF88834.1"/>
    </source>
</evidence>